<evidence type="ECO:0000313" key="3">
    <source>
        <dbReference type="Proteomes" id="UP000277928"/>
    </source>
</evidence>
<name>A0A3P6SQA8_LITSI</name>
<feature type="region of interest" description="Disordered" evidence="1">
    <location>
        <begin position="1"/>
        <end position="35"/>
    </location>
</feature>
<accession>A0A3P6SQA8</accession>
<gene>
    <name evidence="2" type="ORF">NLS_LOCUS3565</name>
</gene>
<organism evidence="2 3">
    <name type="scientific">Litomosoides sigmodontis</name>
    <name type="common">Filarial nematode worm</name>
    <dbReference type="NCBI Taxonomy" id="42156"/>
    <lineage>
        <taxon>Eukaryota</taxon>
        <taxon>Metazoa</taxon>
        <taxon>Ecdysozoa</taxon>
        <taxon>Nematoda</taxon>
        <taxon>Chromadorea</taxon>
        <taxon>Rhabditida</taxon>
        <taxon>Spirurina</taxon>
        <taxon>Spiruromorpha</taxon>
        <taxon>Filarioidea</taxon>
        <taxon>Onchocercidae</taxon>
        <taxon>Litomosoides</taxon>
    </lineage>
</organism>
<evidence type="ECO:0000313" key="2">
    <source>
        <dbReference type="EMBL" id="VDK77196.1"/>
    </source>
</evidence>
<dbReference type="OrthoDB" id="5875813at2759"/>
<evidence type="ECO:0000256" key="1">
    <source>
        <dbReference type="SAM" id="MobiDB-lite"/>
    </source>
</evidence>
<keyword evidence="3" id="KW-1185">Reference proteome</keyword>
<reference evidence="2 3" key="1">
    <citation type="submission" date="2018-08" db="EMBL/GenBank/DDBJ databases">
        <authorList>
            <person name="Laetsch R D."/>
            <person name="Stevens L."/>
            <person name="Kumar S."/>
            <person name="Blaxter L. M."/>
        </authorList>
    </citation>
    <scope>NUCLEOTIDE SEQUENCE [LARGE SCALE GENOMIC DNA]</scope>
</reference>
<dbReference type="Proteomes" id="UP000277928">
    <property type="component" value="Unassembled WGS sequence"/>
</dbReference>
<protein>
    <submittedName>
        <fullName evidence="2">Uncharacterized protein</fullName>
    </submittedName>
</protein>
<proteinExistence type="predicted"/>
<dbReference type="STRING" id="42156.A0A3P6SQA8"/>
<dbReference type="OMA" id="SCSEVEW"/>
<sequence length="135" mass="14734">MSVEKKADEKRETAEIIEKDSEREEAPFGESLASCSEVEWDTADPAYASELINVKKKPDKVTVFAAPSAKTIERTIIRTDTLSESLDENAEAIGRMASAIAHIFLSDKTIPSVNVSVNLQEVPSAPQTSTEPRTP</sequence>
<dbReference type="AlphaFoldDB" id="A0A3P6SQA8"/>
<dbReference type="InterPro" id="IPR020149">
    <property type="entry name" value="Uncharacterised_C02F5.10"/>
</dbReference>
<feature type="compositionally biased region" description="Basic and acidic residues" evidence="1">
    <location>
        <begin position="1"/>
        <end position="26"/>
    </location>
</feature>
<dbReference type="EMBL" id="UYRX01000197">
    <property type="protein sequence ID" value="VDK77196.1"/>
    <property type="molecule type" value="Genomic_DNA"/>
</dbReference>
<dbReference type="Pfam" id="PF17309">
    <property type="entry name" value="DUF5356"/>
    <property type="match status" value="1"/>
</dbReference>